<dbReference type="RefSeq" id="WP_163605875.1">
    <property type="nucleotide sequence ID" value="NZ_JAABOO010000001.1"/>
</dbReference>
<accession>A0A6P0UIQ1</accession>
<keyword evidence="3" id="KW-1185">Reference proteome</keyword>
<organism evidence="2 3">
    <name type="scientific">Leptobacterium flavescens</name>
    <dbReference type="NCBI Taxonomy" id="472055"/>
    <lineage>
        <taxon>Bacteria</taxon>
        <taxon>Pseudomonadati</taxon>
        <taxon>Bacteroidota</taxon>
        <taxon>Flavobacteriia</taxon>
        <taxon>Flavobacteriales</taxon>
        <taxon>Flavobacteriaceae</taxon>
        <taxon>Leptobacterium</taxon>
    </lineage>
</organism>
<keyword evidence="1" id="KW-0732">Signal</keyword>
<evidence type="ECO:0000256" key="1">
    <source>
        <dbReference type="SAM" id="SignalP"/>
    </source>
</evidence>
<comment type="caution">
    <text evidence="2">The sequence shown here is derived from an EMBL/GenBank/DDBJ whole genome shotgun (WGS) entry which is preliminary data.</text>
</comment>
<sequence length="173" mass="20018">MKKLVFISLLALSSVSVFSQEHFKELNFLIGKWQGVESGVAGDGIGFRTYEYDLNDHYIFLKNQSSFPISEQKPIGEVHRNVGIFSYNSNTSAIVLREFHVEGFTNVYELDRKLSSSEKLVFITREIENNPGNWKARSTINKISGDEFIETFEIAFDGENYKPFLKNHWHRVR</sequence>
<evidence type="ECO:0008006" key="4">
    <source>
        <dbReference type="Google" id="ProtNLM"/>
    </source>
</evidence>
<protein>
    <recommendedName>
        <fullName evidence="4">DUF1579 domain-containing protein</fullName>
    </recommendedName>
</protein>
<feature type="signal peptide" evidence="1">
    <location>
        <begin position="1"/>
        <end position="19"/>
    </location>
</feature>
<dbReference type="EMBL" id="JAABOO010000001">
    <property type="protein sequence ID" value="NER12867.1"/>
    <property type="molecule type" value="Genomic_DNA"/>
</dbReference>
<name>A0A6P0UIQ1_9FLAO</name>
<proteinExistence type="predicted"/>
<evidence type="ECO:0000313" key="2">
    <source>
        <dbReference type="EMBL" id="NER12867.1"/>
    </source>
</evidence>
<dbReference type="Proteomes" id="UP000468581">
    <property type="component" value="Unassembled WGS sequence"/>
</dbReference>
<gene>
    <name evidence="2" type="ORF">GWK08_05410</name>
</gene>
<feature type="chain" id="PRO_5027052876" description="DUF1579 domain-containing protein" evidence="1">
    <location>
        <begin position="20"/>
        <end position="173"/>
    </location>
</feature>
<evidence type="ECO:0000313" key="3">
    <source>
        <dbReference type="Proteomes" id="UP000468581"/>
    </source>
</evidence>
<reference evidence="2 3" key="1">
    <citation type="submission" date="2020-01" db="EMBL/GenBank/DDBJ databases">
        <title>Leptobacterium flavescens.</title>
        <authorList>
            <person name="Wang G."/>
        </authorList>
    </citation>
    <scope>NUCLEOTIDE SEQUENCE [LARGE SCALE GENOMIC DNA]</scope>
    <source>
        <strain evidence="2 3">KCTC 22160</strain>
    </source>
</reference>
<dbReference type="AlphaFoldDB" id="A0A6P0UIQ1"/>